<dbReference type="InterPro" id="IPR052053">
    <property type="entry name" value="IM_YidH-like"/>
</dbReference>
<feature type="region of interest" description="Disordered" evidence="6">
    <location>
        <begin position="46"/>
        <end position="155"/>
    </location>
</feature>
<accession>A0AAD4I4X0</accession>
<feature type="domain" description="DUF202" evidence="8">
    <location>
        <begin position="179"/>
        <end position="253"/>
    </location>
</feature>
<evidence type="ECO:0000313" key="10">
    <source>
        <dbReference type="Proteomes" id="UP001197093"/>
    </source>
</evidence>
<dbReference type="GO" id="GO:0005886">
    <property type="term" value="C:plasma membrane"/>
    <property type="evidence" value="ECO:0007669"/>
    <property type="project" value="UniProtKB-SubCell"/>
</dbReference>
<dbReference type="AlphaFoldDB" id="A0AAD4I4X0"/>
<comment type="caution">
    <text evidence="9">The sequence shown here is derived from an EMBL/GenBank/DDBJ whole genome shotgun (WGS) entry which is preliminary data.</text>
</comment>
<evidence type="ECO:0000313" key="9">
    <source>
        <dbReference type="EMBL" id="KAG7292578.1"/>
    </source>
</evidence>
<comment type="subcellular location">
    <subcellularLocation>
        <location evidence="1">Cell membrane</location>
        <topology evidence="1">Multi-pass membrane protein</topology>
    </subcellularLocation>
</comment>
<evidence type="ECO:0000256" key="6">
    <source>
        <dbReference type="SAM" id="MobiDB-lite"/>
    </source>
</evidence>
<organism evidence="9 10">
    <name type="scientific">Staphylotrichum longicolle</name>
    <dbReference type="NCBI Taxonomy" id="669026"/>
    <lineage>
        <taxon>Eukaryota</taxon>
        <taxon>Fungi</taxon>
        <taxon>Dikarya</taxon>
        <taxon>Ascomycota</taxon>
        <taxon>Pezizomycotina</taxon>
        <taxon>Sordariomycetes</taxon>
        <taxon>Sordariomycetidae</taxon>
        <taxon>Sordariales</taxon>
        <taxon>Chaetomiaceae</taxon>
        <taxon>Staphylotrichum</taxon>
    </lineage>
</organism>
<evidence type="ECO:0000259" key="8">
    <source>
        <dbReference type="Pfam" id="PF02656"/>
    </source>
</evidence>
<evidence type="ECO:0000256" key="2">
    <source>
        <dbReference type="ARBA" id="ARBA00022475"/>
    </source>
</evidence>
<dbReference type="PANTHER" id="PTHR34187">
    <property type="entry name" value="FGR18P"/>
    <property type="match status" value="1"/>
</dbReference>
<keyword evidence="2" id="KW-1003">Cell membrane</keyword>
<dbReference type="Proteomes" id="UP001197093">
    <property type="component" value="Unassembled WGS sequence"/>
</dbReference>
<feature type="transmembrane region" description="Helical" evidence="7">
    <location>
        <begin position="269"/>
        <end position="291"/>
    </location>
</feature>
<feature type="transmembrane region" description="Helical" evidence="7">
    <location>
        <begin position="229"/>
        <end position="248"/>
    </location>
</feature>
<protein>
    <recommendedName>
        <fullName evidence="8">DUF202 domain-containing protein</fullName>
    </recommendedName>
</protein>
<dbReference type="InterPro" id="IPR003807">
    <property type="entry name" value="DUF202"/>
</dbReference>
<evidence type="ECO:0000256" key="3">
    <source>
        <dbReference type="ARBA" id="ARBA00022692"/>
    </source>
</evidence>
<evidence type="ECO:0000256" key="7">
    <source>
        <dbReference type="SAM" id="Phobius"/>
    </source>
</evidence>
<dbReference type="Pfam" id="PF02656">
    <property type="entry name" value="DUF202"/>
    <property type="match status" value="1"/>
</dbReference>
<keyword evidence="4 7" id="KW-1133">Transmembrane helix</keyword>
<keyword evidence="3 7" id="KW-0812">Transmembrane</keyword>
<dbReference type="EMBL" id="JAHCVI010000001">
    <property type="protein sequence ID" value="KAG7292578.1"/>
    <property type="molecule type" value="Genomic_DNA"/>
</dbReference>
<feature type="transmembrane region" description="Helical" evidence="7">
    <location>
        <begin position="188"/>
        <end position="209"/>
    </location>
</feature>
<keyword evidence="5 7" id="KW-0472">Membrane</keyword>
<proteinExistence type="predicted"/>
<evidence type="ECO:0000256" key="5">
    <source>
        <dbReference type="ARBA" id="ARBA00023136"/>
    </source>
</evidence>
<evidence type="ECO:0000256" key="4">
    <source>
        <dbReference type="ARBA" id="ARBA00022989"/>
    </source>
</evidence>
<keyword evidence="10" id="KW-1185">Reference proteome</keyword>
<feature type="compositionally biased region" description="Polar residues" evidence="6">
    <location>
        <begin position="125"/>
        <end position="136"/>
    </location>
</feature>
<evidence type="ECO:0000256" key="1">
    <source>
        <dbReference type="ARBA" id="ARBA00004651"/>
    </source>
</evidence>
<name>A0AAD4I4X0_9PEZI</name>
<dbReference type="PANTHER" id="PTHR34187:SF2">
    <property type="entry name" value="DUF202 DOMAIN-CONTAINING PROTEIN"/>
    <property type="match status" value="1"/>
</dbReference>
<feature type="region of interest" description="Disordered" evidence="6">
    <location>
        <begin position="1"/>
        <end position="25"/>
    </location>
</feature>
<sequence>MAENATSSAPPPPSLTLQLARRKSSKDRIQDILEADVHILNLQGARERAESYGPNSASVSPRLQPLLGRSRRASDPSGSASPPNLGHGHGVVDTQPERQRSLNYQSTAEISPVARRRSAQGRKASGQQHRQPTSNGAGPDEEDEHRERHREHREDPPRWKRFLRYFKSIELENKGSVARDHLALERTFLAWLRTSLAFASIGIAITQLFRLNTSLAEQNKQTEKLRHMGKPLGTTFLAVSILILLLGYNRYLQGQYWVIKGKFPASRGTIMIVSFIAFAVTLASLIVILAVQSNPE</sequence>
<reference evidence="9" key="1">
    <citation type="submission" date="2023-02" db="EMBL/GenBank/DDBJ databases">
        <authorList>
            <person name="Palmer J.M."/>
        </authorList>
    </citation>
    <scope>NUCLEOTIDE SEQUENCE</scope>
    <source>
        <strain evidence="9">FW57</strain>
    </source>
</reference>
<gene>
    <name evidence="9" type="ORF">NEMBOFW57_002613</name>
</gene>